<organism evidence="1 2">
    <name type="scientific">Bifidobacterium pseudocatenulatum DSM 20438 = JCM 1200 = LMG 10505</name>
    <dbReference type="NCBI Taxonomy" id="547043"/>
    <lineage>
        <taxon>Bacteria</taxon>
        <taxon>Bacillati</taxon>
        <taxon>Actinomycetota</taxon>
        <taxon>Actinomycetes</taxon>
        <taxon>Bifidobacteriales</taxon>
        <taxon>Bifidobacteriaceae</taxon>
        <taxon>Bifidobacterium</taxon>
    </lineage>
</organism>
<comment type="caution">
    <text evidence="1">The sequence shown here is derived from an EMBL/GenBank/DDBJ whole genome shotgun (WGS) entry which is preliminary data.</text>
</comment>
<sequence>MLLGHVGPPFRFFKEVFCNATIDNIMGARRPTIQAARSRDTTLKESSNAP</sequence>
<accession>C0BPZ5</accession>
<dbReference type="Proteomes" id="UP000003875">
    <property type="component" value="Unassembled WGS sequence"/>
</dbReference>
<proteinExistence type="predicted"/>
<name>C0BPZ5_BIFPS</name>
<dbReference type="AlphaFoldDB" id="C0BPZ5"/>
<gene>
    <name evidence="1" type="ORF">BIFPSEUDO_02433</name>
</gene>
<reference evidence="1 2" key="1">
    <citation type="submission" date="2009-02" db="EMBL/GenBank/DDBJ databases">
        <title>Draft genome sequence of Bifidobacterium pseudocatenulatum (DSM 20438).</title>
        <authorList>
            <person name="Sudarsanam P."/>
            <person name="Ley R."/>
            <person name="Guruge J."/>
            <person name="Turnbaugh P.J."/>
            <person name="Mahowald M."/>
            <person name="Liep D."/>
            <person name="Gordon J."/>
        </authorList>
    </citation>
    <scope>NUCLEOTIDE SEQUENCE [LARGE SCALE GENOMIC DNA]</scope>
    <source>
        <strain evidence="1 2">DSM 20438</strain>
    </source>
</reference>
<evidence type="ECO:0000313" key="2">
    <source>
        <dbReference type="Proteomes" id="UP000003875"/>
    </source>
</evidence>
<reference evidence="1 2" key="2">
    <citation type="submission" date="2009-02" db="EMBL/GenBank/DDBJ databases">
        <authorList>
            <person name="Fulton L."/>
            <person name="Clifton S."/>
            <person name="Fulton B."/>
            <person name="Xu J."/>
            <person name="Minx P."/>
            <person name="Pepin K.H."/>
            <person name="Johnson M."/>
            <person name="Bhonagiri V."/>
            <person name="Nash W.E."/>
            <person name="Mardis E.R."/>
            <person name="Wilson R.K."/>
        </authorList>
    </citation>
    <scope>NUCLEOTIDE SEQUENCE [LARGE SCALE GENOMIC DNA]</scope>
    <source>
        <strain evidence="1 2">DSM 20438</strain>
    </source>
</reference>
<evidence type="ECO:0000313" key="1">
    <source>
        <dbReference type="EMBL" id="EEG71557.1"/>
    </source>
</evidence>
<dbReference type="EMBL" id="ABXX02000001">
    <property type="protein sequence ID" value="EEG71557.1"/>
    <property type="molecule type" value="Genomic_DNA"/>
</dbReference>
<protein>
    <submittedName>
        <fullName evidence="1">Uncharacterized protein</fullName>
    </submittedName>
</protein>